<dbReference type="EMBL" id="CP002418">
    <property type="protein sequence ID" value="ADU44558.1"/>
    <property type="molecule type" value="Genomic_DNA"/>
</dbReference>
<dbReference type="AlphaFoldDB" id="E6VL63"/>
<evidence type="ECO:0000313" key="1">
    <source>
        <dbReference type="EMBL" id="ADU44558.1"/>
    </source>
</evidence>
<evidence type="ECO:0000313" key="2">
    <source>
        <dbReference type="Proteomes" id="UP000001402"/>
    </source>
</evidence>
<protein>
    <submittedName>
        <fullName evidence="1">Uncharacterized protein</fullName>
    </submittedName>
</protein>
<dbReference type="Proteomes" id="UP000001402">
    <property type="component" value="Chromosome"/>
</dbReference>
<sequence>MKFKTNAYGSVSLEFKDADGDVLKVHAPANGSESYYLGVNEVQVRMPPEKAVKLAKKILKREGLW</sequence>
<accession>E6VL63</accession>
<dbReference type="STRING" id="652103.Rpdx1_2977"/>
<dbReference type="HOGENOM" id="CLU_2847016_0_0_5"/>
<dbReference type="BioCyc" id="RPAL652103:RPDX1_RS14665-MONOMER"/>
<name>E6VL63_RHOPX</name>
<organism evidence="1 2">
    <name type="scientific">Rhodopseudomonas palustris (strain DX-1)</name>
    <dbReference type="NCBI Taxonomy" id="652103"/>
    <lineage>
        <taxon>Bacteria</taxon>
        <taxon>Pseudomonadati</taxon>
        <taxon>Pseudomonadota</taxon>
        <taxon>Alphaproteobacteria</taxon>
        <taxon>Hyphomicrobiales</taxon>
        <taxon>Nitrobacteraceae</taxon>
        <taxon>Rhodopseudomonas</taxon>
    </lineage>
</organism>
<gene>
    <name evidence="1" type="ordered locus">Rpdx1_2977</name>
</gene>
<reference evidence="1" key="1">
    <citation type="submission" date="2010-12" db="EMBL/GenBank/DDBJ databases">
        <title>Complete sequence of Rhodopseudomonas palustris DX-1.</title>
        <authorList>
            <consortium name="US DOE Joint Genome Institute"/>
            <person name="Lucas S."/>
            <person name="Copeland A."/>
            <person name="Lapidus A."/>
            <person name="Cheng J.-F."/>
            <person name="Goodwin L."/>
            <person name="Pitluck S."/>
            <person name="Misra M."/>
            <person name="Chertkov O."/>
            <person name="Detter J.C."/>
            <person name="Han C."/>
            <person name="Tapia R."/>
            <person name="Land M."/>
            <person name="Hauser L."/>
            <person name="Kyrpides N."/>
            <person name="Ivanova N."/>
            <person name="Ovchinnikova G."/>
            <person name="Logan B."/>
            <person name="Oda Y."/>
            <person name="Harwood C."/>
            <person name="Woyke T."/>
        </authorList>
    </citation>
    <scope>NUCLEOTIDE SEQUENCE [LARGE SCALE GENOMIC DNA]</scope>
    <source>
        <strain evidence="1">DX-1</strain>
    </source>
</reference>
<dbReference type="KEGG" id="rpx:Rpdx1_2977"/>
<proteinExistence type="predicted"/>